<organism evidence="2 3">
    <name type="scientific">Parasponia andersonii</name>
    <name type="common">Sponia andersonii</name>
    <dbReference type="NCBI Taxonomy" id="3476"/>
    <lineage>
        <taxon>Eukaryota</taxon>
        <taxon>Viridiplantae</taxon>
        <taxon>Streptophyta</taxon>
        <taxon>Embryophyta</taxon>
        <taxon>Tracheophyta</taxon>
        <taxon>Spermatophyta</taxon>
        <taxon>Magnoliopsida</taxon>
        <taxon>eudicotyledons</taxon>
        <taxon>Gunneridae</taxon>
        <taxon>Pentapetalae</taxon>
        <taxon>rosids</taxon>
        <taxon>fabids</taxon>
        <taxon>Rosales</taxon>
        <taxon>Cannabaceae</taxon>
        <taxon>Parasponia</taxon>
    </lineage>
</organism>
<dbReference type="Proteomes" id="UP000237105">
    <property type="component" value="Unassembled WGS sequence"/>
</dbReference>
<dbReference type="EMBL" id="JXTB01000122">
    <property type="protein sequence ID" value="PON61264.1"/>
    <property type="molecule type" value="Genomic_DNA"/>
</dbReference>
<protein>
    <submittedName>
        <fullName evidence="2">Uncharacterized protein</fullName>
    </submittedName>
</protein>
<sequence>QNTKWQINFQFLRTKLYMYQYPYIYIYMYILLSIVAKITTHIYPLQQRESKEKTMRGLEEGGVYNGCTSNGGKVFRKGYWRRLMKSEKPWSQFPHKEISFFDGLKFKALRL</sequence>
<feature type="transmembrane region" description="Helical" evidence="1">
    <location>
        <begin position="24"/>
        <end position="45"/>
    </location>
</feature>
<evidence type="ECO:0000313" key="3">
    <source>
        <dbReference type="Proteomes" id="UP000237105"/>
    </source>
</evidence>
<reference evidence="3" key="1">
    <citation type="submission" date="2016-06" db="EMBL/GenBank/DDBJ databases">
        <title>Parallel loss of symbiosis genes in relatives of nitrogen-fixing non-legume Parasponia.</title>
        <authorList>
            <person name="Van Velzen R."/>
            <person name="Holmer R."/>
            <person name="Bu F."/>
            <person name="Rutten L."/>
            <person name="Van Zeijl A."/>
            <person name="Liu W."/>
            <person name="Santuari L."/>
            <person name="Cao Q."/>
            <person name="Sharma T."/>
            <person name="Shen D."/>
            <person name="Roswanjaya Y."/>
            <person name="Wardhani T."/>
            <person name="Kalhor M.S."/>
            <person name="Jansen J."/>
            <person name="Van den Hoogen J."/>
            <person name="Gungor B."/>
            <person name="Hartog M."/>
            <person name="Hontelez J."/>
            <person name="Verver J."/>
            <person name="Yang W.-C."/>
            <person name="Schijlen E."/>
            <person name="Repin R."/>
            <person name="Schilthuizen M."/>
            <person name="Schranz E."/>
            <person name="Heidstra R."/>
            <person name="Miyata K."/>
            <person name="Fedorova E."/>
            <person name="Kohlen W."/>
            <person name="Bisseling T."/>
            <person name="Smit S."/>
            <person name="Geurts R."/>
        </authorList>
    </citation>
    <scope>NUCLEOTIDE SEQUENCE [LARGE SCALE GENOMIC DNA]</scope>
    <source>
        <strain evidence="3">cv. WU1-14</strain>
    </source>
</reference>
<accession>A0A2P5CJR6</accession>
<keyword evidence="3" id="KW-1185">Reference proteome</keyword>
<keyword evidence="1" id="KW-1133">Transmembrane helix</keyword>
<keyword evidence="1" id="KW-0472">Membrane</keyword>
<evidence type="ECO:0000313" key="2">
    <source>
        <dbReference type="EMBL" id="PON61264.1"/>
    </source>
</evidence>
<dbReference type="AlphaFoldDB" id="A0A2P5CJR6"/>
<feature type="non-terminal residue" evidence="2">
    <location>
        <position position="1"/>
    </location>
</feature>
<comment type="caution">
    <text evidence="2">The sequence shown here is derived from an EMBL/GenBank/DDBJ whole genome shotgun (WGS) entry which is preliminary data.</text>
</comment>
<proteinExistence type="predicted"/>
<dbReference type="OrthoDB" id="10387623at2759"/>
<evidence type="ECO:0000256" key="1">
    <source>
        <dbReference type="SAM" id="Phobius"/>
    </source>
</evidence>
<name>A0A2P5CJR6_PARAD</name>
<keyword evidence="1" id="KW-0812">Transmembrane</keyword>
<gene>
    <name evidence="2" type="ORF">PanWU01x14_146410</name>
</gene>